<sequence>METIITAATVLSMFMNLSNDVNSPYYYNADVENGQVKALHVYNDNDGLLSARLSYRYTYDDEGRLVSKVAYRHGGRGNAEEPSFRLDYAYDEQGYSVERSEWNAEKRCFDKARSKTEYVGTMENMVAVTNYEWSEEQETLMETERFLVWGNHDDFLLASK</sequence>
<dbReference type="EMBL" id="DXBE01000028">
    <property type="protein sequence ID" value="HIZ68920.1"/>
    <property type="molecule type" value="Genomic_DNA"/>
</dbReference>
<dbReference type="Proteomes" id="UP000824055">
    <property type="component" value="Unassembled WGS sequence"/>
</dbReference>
<dbReference type="InterPro" id="IPR024339">
    <property type="entry name" value="DUF3836"/>
</dbReference>
<accession>A0A9D2FYS5</accession>
<proteinExistence type="predicted"/>
<reference evidence="1" key="1">
    <citation type="journal article" date="2021" name="PeerJ">
        <title>Extensive microbial diversity within the chicken gut microbiome revealed by metagenomics and culture.</title>
        <authorList>
            <person name="Gilroy R."/>
            <person name="Ravi A."/>
            <person name="Getino M."/>
            <person name="Pursley I."/>
            <person name="Horton D.L."/>
            <person name="Alikhan N.F."/>
            <person name="Baker D."/>
            <person name="Gharbi K."/>
            <person name="Hall N."/>
            <person name="Watson M."/>
            <person name="Adriaenssens E.M."/>
            <person name="Foster-Nyarko E."/>
            <person name="Jarju S."/>
            <person name="Secka A."/>
            <person name="Antonio M."/>
            <person name="Oren A."/>
            <person name="Chaudhuri R.R."/>
            <person name="La Ragione R."/>
            <person name="Hildebrand F."/>
            <person name="Pallen M.J."/>
        </authorList>
    </citation>
    <scope>NUCLEOTIDE SEQUENCE</scope>
    <source>
        <strain evidence="1">ChiHecec3B27-8219</strain>
    </source>
</reference>
<gene>
    <name evidence="1" type="ORF">H9966_03410</name>
</gene>
<dbReference type="Gene3D" id="2.40.128.720">
    <property type="match status" value="1"/>
</dbReference>
<comment type="caution">
    <text evidence="1">The sequence shown here is derived from an EMBL/GenBank/DDBJ whole genome shotgun (WGS) entry which is preliminary data.</text>
</comment>
<name>A0A9D2FYS5_9BACT</name>
<dbReference type="AlphaFoldDB" id="A0A9D2FYS5"/>
<evidence type="ECO:0000313" key="1">
    <source>
        <dbReference type="EMBL" id="HIZ68920.1"/>
    </source>
</evidence>
<reference evidence="1" key="2">
    <citation type="submission" date="2021-04" db="EMBL/GenBank/DDBJ databases">
        <authorList>
            <person name="Gilroy R."/>
        </authorList>
    </citation>
    <scope>NUCLEOTIDE SEQUENCE</scope>
    <source>
        <strain evidence="1">ChiHecec3B27-8219</strain>
    </source>
</reference>
<evidence type="ECO:0000313" key="2">
    <source>
        <dbReference type="Proteomes" id="UP000824055"/>
    </source>
</evidence>
<organism evidence="1 2">
    <name type="scientific">Candidatus Prevotella avicola</name>
    <dbReference type="NCBI Taxonomy" id="2838738"/>
    <lineage>
        <taxon>Bacteria</taxon>
        <taxon>Pseudomonadati</taxon>
        <taxon>Bacteroidota</taxon>
        <taxon>Bacteroidia</taxon>
        <taxon>Bacteroidales</taxon>
        <taxon>Prevotellaceae</taxon>
        <taxon>Prevotella</taxon>
    </lineage>
</organism>
<dbReference type="Pfam" id="PF12930">
    <property type="entry name" value="DUF3836"/>
    <property type="match status" value="1"/>
</dbReference>
<protein>
    <submittedName>
        <fullName evidence="1">DUF3836 domain-containing protein</fullName>
    </submittedName>
</protein>